<proteinExistence type="predicted"/>
<dbReference type="Proteomes" id="UP000033607">
    <property type="component" value="Unassembled WGS sequence"/>
</dbReference>
<keyword evidence="1" id="KW-0175">Coiled coil</keyword>
<dbReference type="Gene3D" id="1.20.120.20">
    <property type="entry name" value="Apolipoprotein"/>
    <property type="match status" value="1"/>
</dbReference>
<comment type="caution">
    <text evidence="2">The sequence shown here is derived from an EMBL/GenBank/DDBJ whole genome shotgun (WGS) entry which is preliminary data.</text>
</comment>
<name>A0A0F5YK03_9CYAN</name>
<protein>
    <submittedName>
        <fullName evidence="2">Uncharacterized protein</fullName>
    </submittedName>
</protein>
<organism evidence="2 4">
    <name type="scientific">Limnoraphis robusta CS-951</name>
    <dbReference type="NCBI Taxonomy" id="1637645"/>
    <lineage>
        <taxon>Bacteria</taxon>
        <taxon>Bacillati</taxon>
        <taxon>Cyanobacteriota</taxon>
        <taxon>Cyanophyceae</taxon>
        <taxon>Oscillatoriophycideae</taxon>
        <taxon>Oscillatoriales</taxon>
        <taxon>Sirenicapillariaceae</taxon>
        <taxon>Limnoraphis</taxon>
    </lineage>
</organism>
<reference evidence="2 4" key="1">
    <citation type="submission" date="2015-06" db="EMBL/GenBank/DDBJ databases">
        <title>Draft genome assembly of filamentous brackish cyanobacterium Limnoraphis robusta strain CS-951.</title>
        <authorList>
            <person name="Willis A."/>
            <person name="Parks M."/>
            <person name="Burford M.A."/>
        </authorList>
    </citation>
    <scope>NUCLEOTIDE SEQUENCE [LARGE SCALE GENOMIC DNA]</scope>
    <source>
        <strain evidence="2 4">CS-951</strain>
    </source>
</reference>
<evidence type="ECO:0000313" key="2">
    <source>
        <dbReference type="EMBL" id="KKD38520.1"/>
    </source>
</evidence>
<sequence>MAEISKEEMRERLGNIDQIRDILFGGQAREYNNRFEQLESNLSLIQQNLQDRIEQMRMALLSELQISVDVVEKKIKTLTLSTQEETADIRHQLEGTNRKFSHSIDAIRDNVENQTKAMKSEISQSRDKLHEEIQTLRTQVFEELERRFAHLSEAKVARGEMAEILFEVGMRLKKTEFVPALKGATEKEVNEDYLLPEG</sequence>
<dbReference type="PATRIC" id="fig|1637645.4.peg.6303"/>
<dbReference type="OrthoDB" id="5623405at2"/>
<evidence type="ECO:0000313" key="3">
    <source>
        <dbReference type="EMBL" id="KMW69974.1"/>
    </source>
</evidence>
<evidence type="ECO:0000313" key="4">
    <source>
        <dbReference type="Proteomes" id="UP000033607"/>
    </source>
</evidence>
<dbReference type="EMBL" id="LATL02000338">
    <property type="protein sequence ID" value="KKD38520.1"/>
    <property type="molecule type" value="Genomic_DNA"/>
</dbReference>
<feature type="coiled-coil region" evidence="1">
    <location>
        <begin position="28"/>
        <end position="55"/>
    </location>
</feature>
<accession>A0A0F5YK03</accession>
<evidence type="ECO:0000256" key="1">
    <source>
        <dbReference type="SAM" id="Coils"/>
    </source>
</evidence>
<feature type="coiled-coil region" evidence="1">
    <location>
        <begin position="108"/>
        <end position="139"/>
    </location>
</feature>
<gene>
    <name evidence="2" type="ORF">WN50_08395</name>
    <name evidence="3" type="ORF">WN50_38965</name>
</gene>
<dbReference type="RefSeq" id="WP_046278083.1">
    <property type="nucleotide sequence ID" value="NZ_LATL02000321.1"/>
</dbReference>
<dbReference type="AlphaFoldDB" id="A0A0F5YK03"/>
<dbReference type="EMBL" id="LATL02000321">
    <property type="protein sequence ID" value="KMW69974.1"/>
    <property type="molecule type" value="Genomic_DNA"/>
</dbReference>